<evidence type="ECO:0000256" key="3">
    <source>
        <dbReference type="HAMAP-Rule" id="MF_00298"/>
    </source>
</evidence>
<dbReference type="EC" id="3.6.1.-" evidence="3"/>
<dbReference type="HAMAP" id="MF_00298">
    <property type="entry name" value="Nudix_RppH"/>
    <property type="match status" value="1"/>
</dbReference>
<comment type="cofactor">
    <cofactor evidence="1">
        <name>Mn(2+)</name>
        <dbReference type="ChEBI" id="CHEBI:29035"/>
    </cofactor>
</comment>
<keyword evidence="6" id="KW-1185">Reference proteome</keyword>
<dbReference type="CDD" id="cd03671">
    <property type="entry name" value="NUDIX_Ap4A_hydrolase_plant_like"/>
    <property type="match status" value="1"/>
</dbReference>
<evidence type="ECO:0000313" key="5">
    <source>
        <dbReference type="EMBL" id="SLN58235.1"/>
    </source>
</evidence>
<dbReference type="Proteomes" id="UP000193900">
    <property type="component" value="Unassembled WGS sequence"/>
</dbReference>
<dbReference type="GO" id="GO:0006753">
    <property type="term" value="P:nucleoside phosphate metabolic process"/>
    <property type="evidence" value="ECO:0007669"/>
    <property type="project" value="TreeGrafter"/>
</dbReference>
<feature type="domain" description="Nudix hydrolase" evidence="4">
    <location>
        <begin position="10"/>
        <end position="154"/>
    </location>
</feature>
<comment type="cofactor">
    <cofactor evidence="3">
        <name>a divalent metal cation</name>
        <dbReference type="ChEBI" id="CHEBI:60240"/>
    </cofactor>
</comment>
<gene>
    <name evidence="3 5" type="primary">rppH</name>
    <name evidence="3" type="synonym">nudH</name>
    <name evidence="5" type="ORF">ROA7023_02663</name>
</gene>
<dbReference type="NCBIfam" id="NF001936">
    <property type="entry name" value="PRK00714.1-3"/>
    <property type="match status" value="1"/>
</dbReference>
<keyword evidence="2 3" id="KW-0378">Hydrolase</keyword>
<reference evidence="5 6" key="1">
    <citation type="submission" date="2017-03" db="EMBL/GenBank/DDBJ databases">
        <authorList>
            <person name="Afonso C.L."/>
            <person name="Miller P.J."/>
            <person name="Scott M.A."/>
            <person name="Spackman E."/>
            <person name="Goraichik I."/>
            <person name="Dimitrov K.M."/>
            <person name="Suarez D.L."/>
            <person name="Swayne D.E."/>
        </authorList>
    </citation>
    <scope>NUCLEOTIDE SEQUENCE [LARGE SCALE GENOMIC DNA]</scope>
    <source>
        <strain evidence="5 6">CECT 7023</strain>
    </source>
</reference>
<dbReference type="SUPFAM" id="SSF55811">
    <property type="entry name" value="Nudix"/>
    <property type="match status" value="1"/>
</dbReference>
<organism evidence="5 6">
    <name type="scientific">Roseisalinus antarcticus</name>
    <dbReference type="NCBI Taxonomy" id="254357"/>
    <lineage>
        <taxon>Bacteria</taxon>
        <taxon>Pseudomonadati</taxon>
        <taxon>Pseudomonadota</taxon>
        <taxon>Alphaproteobacteria</taxon>
        <taxon>Rhodobacterales</taxon>
        <taxon>Roseobacteraceae</taxon>
        <taxon>Roseisalinus</taxon>
    </lineage>
</organism>
<evidence type="ECO:0000259" key="4">
    <source>
        <dbReference type="PROSITE" id="PS51462"/>
    </source>
</evidence>
<name>A0A1Y5TBN1_9RHOB</name>
<comment type="function">
    <text evidence="3">Accelerates the degradation of transcripts by removing pyrophosphate from the 5'-end of triphosphorylated RNA, leading to a more labile monophosphorylated state that can stimulate subsequent ribonuclease cleavage.</text>
</comment>
<evidence type="ECO:0000313" key="6">
    <source>
        <dbReference type="Proteomes" id="UP000193900"/>
    </source>
</evidence>
<dbReference type="InterPro" id="IPR020476">
    <property type="entry name" value="Nudix_hydrolase"/>
</dbReference>
<evidence type="ECO:0000256" key="1">
    <source>
        <dbReference type="ARBA" id="ARBA00001936"/>
    </source>
</evidence>
<dbReference type="NCBIfam" id="NF001938">
    <property type="entry name" value="PRK00714.1-5"/>
    <property type="match status" value="1"/>
</dbReference>
<dbReference type="InterPro" id="IPR022927">
    <property type="entry name" value="RppH"/>
</dbReference>
<dbReference type="PANTHER" id="PTHR11839:SF22">
    <property type="entry name" value="NUDIX HYDROLASE 26, CHLOROPLASTIC"/>
    <property type="match status" value="1"/>
</dbReference>
<dbReference type="OrthoDB" id="9816040at2"/>
<comment type="similarity">
    <text evidence="3">Belongs to the Nudix hydrolase family. RppH subfamily.</text>
</comment>
<dbReference type="PRINTS" id="PR00502">
    <property type="entry name" value="NUDIXFAMILY"/>
</dbReference>
<feature type="short sequence motif" description="Nudix box" evidence="3">
    <location>
        <begin position="44"/>
        <end position="65"/>
    </location>
</feature>
<dbReference type="GO" id="GO:0008893">
    <property type="term" value="F:guanosine-3',5'-bis(diphosphate) 3'-diphosphatase activity"/>
    <property type="evidence" value="ECO:0007669"/>
    <property type="project" value="TreeGrafter"/>
</dbReference>
<dbReference type="EMBL" id="FWFZ01000013">
    <property type="protein sequence ID" value="SLN58235.1"/>
    <property type="molecule type" value="Genomic_DNA"/>
</dbReference>
<accession>A0A1Y5TBN1</accession>
<dbReference type="AlphaFoldDB" id="A0A1Y5TBN1"/>
<sequence>MTSDTIARRPYRPCVGVVLANPAGQVFVGQRADWTTPAWQMPQGGIDPGEGPRDAGLRELQEETGVGAELVTVEAETADWVAYDFPTEVAATRWNGKFRGQTQKWLLARFHGQDDQIRIDTEHPEFSEWKWVAPDAALALIVPFKREVYASVLAEFAGRI</sequence>
<dbReference type="Pfam" id="PF00293">
    <property type="entry name" value="NUDIX"/>
    <property type="match status" value="1"/>
</dbReference>
<evidence type="ECO:0000256" key="2">
    <source>
        <dbReference type="ARBA" id="ARBA00022801"/>
    </source>
</evidence>
<dbReference type="GO" id="GO:0034432">
    <property type="term" value="F:bis(5'-adenosyl)-pentaphosphatase activity"/>
    <property type="evidence" value="ECO:0007669"/>
    <property type="project" value="TreeGrafter"/>
</dbReference>
<protein>
    <recommendedName>
        <fullName evidence="3">RNA pyrophosphohydrolase</fullName>
        <ecNumber evidence="3">3.6.1.-</ecNumber>
    </recommendedName>
    <alternativeName>
        <fullName evidence="3">(Di)nucleoside polyphosphate hydrolase</fullName>
    </alternativeName>
</protein>
<dbReference type="Gene3D" id="3.90.79.10">
    <property type="entry name" value="Nucleoside Triphosphate Pyrophosphohydrolase"/>
    <property type="match status" value="1"/>
</dbReference>
<dbReference type="InterPro" id="IPR015797">
    <property type="entry name" value="NUDIX_hydrolase-like_dom_sf"/>
</dbReference>
<dbReference type="PANTHER" id="PTHR11839">
    <property type="entry name" value="UDP/ADP-SUGAR PYROPHOSPHATASE"/>
    <property type="match status" value="1"/>
</dbReference>
<dbReference type="InterPro" id="IPR000086">
    <property type="entry name" value="NUDIX_hydrolase_dom"/>
</dbReference>
<proteinExistence type="inferred from homology"/>
<dbReference type="RefSeq" id="WP_085879495.1">
    <property type="nucleotide sequence ID" value="NZ_FWFZ01000013.1"/>
</dbReference>
<dbReference type="PROSITE" id="PS51462">
    <property type="entry name" value="NUDIX"/>
    <property type="match status" value="1"/>
</dbReference>
<dbReference type="GO" id="GO:0019693">
    <property type="term" value="P:ribose phosphate metabolic process"/>
    <property type="evidence" value="ECO:0007669"/>
    <property type="project" value="TreeGrafter"/>
</dbReference>